<dbReference type="Gene3D" id="3.40.630.30">
    <property type="match status" value="1"/>
</dbReference>
<feature type="domain" description="N-acetyltransferase" evidence="1">
    <location>
        <begin position="3"/>
        <end position="156"/>
    </location>
</feature>
<evidence type="ECO:0000259" key="1">
    <source>
        <dbReference type="PROSITE" id="PS51186"/>
    </source>
</evidence>
<dbReference type="InterPro" id="IPR000182">
    <property type="entry name" value="GNAT_dom"/>
</dbReference>
<evidence type="ECO:0000313" key="3">
    <source>
        <dbReference type="Proteomes" id="UP000232101"/>
    </source>
</evidence>
<gene>
    <name evidence="2" type="ORF">CWD94_03520</name>
</gene>
<keyword evidence="2" id="KW-0808">Transferase</keyword>
<dbReference type="PROSITE" id="PS51186">
    <property type="entry name" value="GNAT"/>
    <property type="match status" value="1"/>
</dbReference>
<dbReference type="AlphaFoldDB" id="A0A2M9QAL8"/>
<sequence>MRLKFYEENDEYLIDRYTITEEQLRYTMSPKASIELVKQDKDRHAVLVLDEDKLVSFFVLHENEGVKPYSLNEQAILIRAFSTDFYEQGKGYAKAALQLLPDFVLEHFQNINELVLGVNQPNTAAQSLYKKCGFVDEGKLATGFRGEIKVMSYYISKIDKEKLD</sequence>
<organism evidence="2 3">
    <name type="scientific">Lysinibacillus xylanilyticus</name>
    <dbReference type="NCBI Taxonomy" id="582475"/>
    <lineage>
        <taxon>Bacteria</taxon>
        <taxon>Bacillati</taxon>
        <taxon>Bacillota</taxon>
        <taxon>Bacilli</taxon>
        <taxon>Bacillales</taxon>
        <taxon>Bacillaceae</taxon>
        <taxon>Lysinibacillus</taxon>
    </lineage>
</organism>
<evidence type="ECO:0000313" key="2">
    <source>
        <dbReference type="EMBL" id="PJO45109.1"/>
    </source>
</evidence>
<dbReference type="Pfam" id="PF00583">
    <property type="entry name" value="Acetyltransf_1"/>
    <property type="match status" value="1"/>
</dbReference>
<dbReference type="InterPro" id="IPR016181">
    <property type="entry name" value="Acyl_CoA_acyltransferase"/>
</dbReference>
<dbReference type="EMBL" id="PHQY01000321">
    <property type="protein sequence ID" value="PJO45109.1"/>
    <property type="molecule type" value="Genomic_DNA"/>
</dbReference>
<dbReference type="RefSeq" id="WP_100542050.1">
    <property type="nucleotide sequence ID" value="NZ_CP158849.1"/>
</dbReference>
<accession>A0A2M9QAL8</accession>
<protein>
    <submittedName>
        <fullName evidence="2">GNAT family N-acetyltransferase</fullName>
    </submittedName>
</protein>
<name>A0A2M9QAL8_9BACI</name>
<comment type="caution">
    <text evidence="2">The sequence shown here is derived from an EMBL/GenBank/DDBJ whole genome shotgun (WGS) entry which is preliminary data.</text>
</comment>
<dbReference type="SUPFAM" id="SSF55729">
    <property type="entry name" value="Acyl-CoA N-acyltransferases (Nat)"/>
    <property type="match status" value="1"/>
</dbReference>
<dbReference type="Proteomes" id="UP000232101">
    <property type="component" value="Unassembled WGS sequence"/>
</dbReference>
<proteinExistence type="predicted"/>
<dbReference type="GO" id="GO:0016747">
    <property type="term" value="F:acyltransferase activity, transferring groups other than amino-acyl groups"/>
    <property type="evidence" value="ECO:0007669"/>
    <property type="project" value="InterPro"/>
</dbReference>
<reference evidence="2 3" key="1">
    <citation type="submission" date="2017-11" db="EMBL/GenBank/DDBJ databases">
        <title>Bacterial isolate from king chilli rhizosphere.</title>
        <authorList>
            <person name="Takhelmayum P."/>
            <person name="Sarangthem I."/>
        </authorList>
    </citation>
    <scope>NUCLEOTIDE SEQUENCE [LARGE SCALE GENOMIC DNA]</scope>
    <source>
        <strain evidence="3">t26</strain>
    </source>
</reference>